<dbReference type="SMART" id="SM01350">
    <property type="entry name" value="6PGD"/>
    <property type="match status" value="1"/>
</dbReference>
<keyword evidence="3 5" id="KW-0560">Oxidoreductase</keyword>
<comment type="catalytic activity">
    <reaction evidence="5 6">
        <text>6-phospho-D-gluconate + NADP(+) = D-ribulose 5-phosphate + CO2 + NADPH</text>
        <dbReference type="Rhea" id="RHEA:10116"/>
        <dbReference type="ChEBI" id="CHEBI:16526"/>
        <dbReference type="ChEBI" id="CHEBI:57783"/>
        <dbReference type="ChEBI" id="CHEBI:58121"/>
        <dbReference type="ChEBI" id="CHEBI:58349"/>
        <dbReference type="ChEBI" id="CHEBI:58759"/>
        <dbReference type="EC" id="1.1.1.44"/>
    </reaction>
</comment>
<organism evidence="8 9">
    <name type="scientific">Flaviflexus equikiangi</name>
    <dbReference type="NCBI Taxonomy" id="2758573"/>
    <lineage>
        <taxon>Bacteria</taxon>
        <taxon>Bacillati</taxon>
        <taxon>Actinomycetota</taxon>
        <taxon>Actinomycetes</taxon>
        <taxon>Actinomycetales</taxon>
        <taxon>Actinomycetaceae</taxon>
        <taxon>Flaviflexus</taxon>
    </lineage>
</organism>
<dbReference type="GO" id="GO:0004616">
    <property type="term" value="F:phosphogluconate dehydrogenase (decarboxylating) activity"/>
    <property type="evidence" value="ECO:0007669"/>
    <property type="project" value="UniProtKB-EC"/>
</dbReference>
<dbReference type="InterPro" id="IPR006184">
    <property type="entry name" value="6PGdom_BS"/>
</dbReference>
<proteinExistence type="inferred from homology"/>
<evidence type="ECO:0000259" key="7">
    <source>
        <dbReference type="SMART" id="SM01350"/>
    </source>
</evidence>
<evidence type="ECO:0000313" key="9">
    <source>
        <dbReference type="Proteomes" id="UP000705983"/>
    </source>
</evidence>
<comment type="caution">
    <text evidence="8">The sequence shown here is derived from an EMBL/GenBank/DDBJ whole genome shotgun (WGS) entry which is preliminary data.</text>
</comment>
<feature type="domain" description="6-phosphogluconate dehydrogenase C-terminal" evidence="7">
    <location>
        <begin position="186"/>
        <end position="475"/>
    </location>
</feature>
<protein>
    <recommendedName>
        <fullName evidence="5 6">6-phosphogluconate dehydrogenase, decarboxylating</fullName>
        <ecNumber evidence="5 6">1.1.1.44</ecNumber>
    </recommendedName>
</protein>
<dbReference type="PIRSF" id="PIRSF000109">
    <property type="entry name" value="6PGD"/>
    <property type="match status" value="1"/>
</dbReference>
<sequence>MDMSENRAGTADIGVVGLAVMGANLARNLARNKYSVAVYNRSYGRTETLIAEHGHEGTFVPSADIADFVASLSRPRVAIILVQAGSATDAIIDQLAEHMDEGDIIVDCGNAYFKDTIRREQACQARGLHFVGAGISGGEEGALEGPSIMPGGTAESYARLGPMLEQISAHVDGEPCCAYISTDGAGHFVKMVHNGIEYADMQLIAEAYDLLRQGLGDSPAQIADIFESWMGTELNSYLIEITSEVLRQNDAETGKALVDVIVDAASQKGTGAWTVQTALELGVPVTGIGEATFARGLSSSPTQRSASGPLEGHATPIAVADREVFIEQVRQALYASKIVAYSQGFDLIQAGADEYGWEINKGDLAKIWRAGCIIRAVFLGDITEAYADNPDLPLLMADEKFAPKINECIPALRQIVAHGALAGIPLPAFSSSLSYFDGVRADRLPAALIQGQRDFFGAHTYLRVDREGVYHTEWSADRSESRWS</sequence>
<dbReference type="RefSeq" id="WP_187996123.1">
    <property type="nucleotide sequence ID" value="NZ_JACEXG010000001.1"/>
</dbReference>
<dbReference type="PROSITE" id="PS00461">
    <property type="entry name" value="6PGD"/>
    <property type="match status" value="1"/>
</dbReference>
<evidence type="ECO:0000256" key="5">
    <source>
        <dbReference type="PIRNR" id="PIRNR000109"/>
    </source>
</evidence>
<dbReference type="InterPro" id="IPR006114">
    <property type="entry name" value="6PGDH_C"/>
</dbReference>
<dbReference type="EC" id="1.1.1.44" evidence="5 6"/>
<evidence type="ECO:0000256" key="2">
    <source>
        <dbReference type="ARBA" id="ARBA00011738"/>
    </source>
</evidence>
<dbReference type="Gene3D" id="1.10.1040.10">
    <property type="entry name" value="N-(1-d-carboxylethyl)-l-norvaline Dehydrogenase, domain 2"/>
    <property type="match status" value="1"/>
</dbReference>
<gene>
    <name evidence="8" type="primary">gndA</name>
    <name evidence="8" type="ORF">JVW63_02950</name>
</gene>
<dbReference type="InterPro" id="IPR006115">
    <property type="entry name" value="6PGDH_NADP-bd"/>
</dbReference>
<keyword evidence="4 6" id="KW-0311">Gluconate utilization</keyword>
<evidence type="ECO:0000256" key="3">
    <source>
        <dbReference type="ARBA" id="ARBA00023002"/>
    </source>
</evidence>
<comment type="similarity">
    <text evidence="1 5 6">Belongs to the 6-phosphogluconate dehydrogenase family.</text>
</comment>
<evidence type="ECO:0000256" key="6">
    <source>
        <dbReference type="RuleBase" id="RU000485"/>
    </source>
</evidence>
<dbReference type="InterPro" id="IPR006113">
    <property type="entry name" value="6PGDH_Gnd/GntZ"/>
</dbReference>
<keyword evidence="9" id="KW-1185">Reference proteome</keyword>
<evidence type="ECO:0000256" key="1">
    <source>
        <dbReference type="ARBA" id="ARBA00008419"/>
    </source>
</evidence>
<dbReference type="Proteomes" id="UP000705983">
    <property type="component" value="Unassembled WGS sequence"/>
</dbReference>
<dbReference type="PANTHER" id="PTHR11811">
    <property type="entry name" value="6-PHOSPHOGLUCONATE DEHYDROGENASE"/>
    <property type="match status" value="1"/>
</dbReference>
<accession>A0ABS2TDE3</accession>
<reference evidence="9" key="1">
    <citation type="submission" date="2021-02" db="EMBL/GenBank/DDBJ databases">
        <title>Leucobacter sp. CX169.</title>
        <authorList>
            <person name="Cheng Y."/>
        </authorList>
    </citation>
    <scope>NUCLEOTIDE SEQUENCE [LARGE SCALE GENOMIC DNA]</scope>
    <source>
        <strain evidence="9">JY899</strain>
    </source>
</reference>
<dbReference type="Gene3D" id="3.40.50.720">
    <property type="entry name" value="NAD(P)-binding Rossmann-like Domain"/>
    <property type="match status" value="1"/>
</dbReference>
<name>A0ABS2TDE3_9ACTO</name>
<keyword evidence="5 6" id="KW-0521">NADP</keyword>
<dbReference type="Gene3D" id="1.20.5.320">
    <property type="entry name" value="6-Phosphogluconate Dehydrogenase, domain 3"/>
    <property type="match status" value="1"/>
</dbReference>
<dbReference type="NCBIfam" id="NF006765">
    <property type="entry name" value="PRK09287.1"/>
    <property type="match status" value="1"/>
</dbReference>
<dbReference type="SUPFAM" id="SSF51735">
    <property type="entry name" value="NAD(P)-binding Rossmann-fold domains"/>
    <property type="match status" value="1"/>
</dbReference>
<comment type="subunit">
    <text evidence="2 5">Homodimer.</text>
</comment>
<dbReference type="InterPro" id="IPR036291">
    <property type="entry name" value="NAD(P)-bd_dom_sf"/>
</dbReference>
<dbReference type="EMBL" id="JAFFJS010000001">
    <property type="protein sequence ID" value="MBM9432661.1"/>
    <property type="molecule type" value="Genomic_DNA"/>
</dbReference>
<evidence type="ECO:0000313" key="8">
    <source>
        <dbReference type="EMBL" id="MBM9432661.1"/>
    </source>
</evidence>
<dbReference type="InterPro" id="IPR008927">
    <property type="entry name" value="6-PGluconate_DH-like_C_sf"/>
</dbReference>
<dbReference type="InterPro" id="IPR006183">
    <property type="entry name" value="Pgluconate_DH"/>
</dbReference>
<evidence type="ECO:0000256" key="4">
    <source>
        <dbReference type="ARBA" id="ARBA00023064"/>
    </source>
</evidence>
<dbReference type="PRINTS" id="PR00076">
    <property type="entry name" value="6PGDHDRGNASE"/>
</dbReference>
<dbReference type="Pfam" id="PF00393">
    <property type="entry name" value="6PGD"/>
    <property type="match status" value="1"/>
</dbReference>
<dbReference type="NCBIfam" id="TIGR00873">
    <property type="entry name" value="gnd"/>
    <property type="match status" value="1"/>
</dbReference>
<keyword evidence="5 6" id="KW-0570">Pentose shunt</keyword>
<dbReference type="SUPFAM" id="SSF48179">
    <property type="entry name" value="6-phosphogluconate dehydrogenase C-terminal domain-like"/>
    <property type="match status" value="1"/>
</dbReference>
<dbReference type="InterPro" id="IPR013328">
    <property type="entry name" value="6PGD_dom2"/>
</dbReference>
<comment type="function">
    <text evidence="5">Catalyzes the oxidative decarboxylation of 6-phosphogluconate to ribulose 5-phosphate and CO(2), with concomitant reduction of NADP to NADPH.</text>
</comment>
<dbReference type="Pfam" id="PF03446">
    <property type="entry name" value="NAD_binding_2"/>
    <property type="match status" value="1"/>
</dbReference>
<comment type="pathway">
    <text evidence="5 6">Carbohydrate degradation; pentose phosphate pathway; D-ribulose 5-phosphate from D-glucose 6-phosphate (oxidative stage): step 3/3.</text>
</comment>